<gene>
    <name evidence="2" type="ORF">CCMP2556_LOCUS46897</name>
</gene>
<protein>
    <submittedName>
        <fullName evidence="2">Uncharacterized protein</fullName>
    </submittedName>
</protein>
<accession>A0ABP0RIM1</accession>
<organism evidence="2 3">
    <name type="scientific">Durusdinium trenchii</name>
    <dbReference type="NCBI Taxonomy" id="1381693"/>
    <lineage>
        <taxon>Eukaryota</taxon>
        <taxon>Sar</taxon>
        <taxon>Alveolata</taxon>
        <taxon>Dinophyceae</taxon>
        <taxon>Suessiales</taxon>
        <taxon>Symbiodiniaceae</taxon>
        <taxon>Durusdinium</taxon>
    </lineage>
</organism>
<name>A0ABP0RIM1_9DINO</name>
<proteinExistence type="predicted"/>
<feature type="chain" id="PRO_5046846521" evidence="1">
    <location>
        <begin position="18"/>
        <end position="118"/>
    </location>
</feature>
<evidence type="ECO:0000313" key="2">
    <source>
        <dbReference type="EMBL" id="CAK9099096.1"/>
    </source>
</evidence>
<dbReference type="Proteomes" id="UP001642484">
    <property type="component" value="Unassembled WGS sequence"/>
</dbReference>
<dbReference type="EMBL" id="CAXAMN010025917">
    <property type="protein sequence ID" value="CAK9099096.1"/>
    <property type="molecule type" value="Genomic_DNA"/>
</dbReference>
<sequence length="118" mass="13193">MDLIFLLFHFLFKLVNFKKDQQERVVEVWLFFDHVGSHSGKASSRGLPIALALKLLWLEPSQPVRLIRPFWTESGLPTLNSLAQVQVVSNSCKTTATLGDLSFLHDFGVQSGGALKNP</sequence>
<comment type="caution">
    <text evidence="2">The sequence shown here is derived from an EMBL/GenBank/DDBJ whole genome shotgun (WGS) entry which is preliminary data.</text>
</comment>
<keyword evidence="1" id="KW-0732">Signal</keyword>
<keyword evidence="3" id="KW-1185">Reference proteome</keyword>
<evidence type="ECO:0000313" key="3">
    <source>
        <dbReference type="Proteomes" id="UP001642484"/>
    </source>
</evidence>
<feature type="signal peptide" evidence="1">
    <location>
        <begin position="1"/>
        <end position="17"/>
    </location>
</feature>
<reference evidence="2 3" key="1">
    <citation type="submission" date="2024-02" db="EMBL/GenBank/DDBJ databases">
        <authorList>
            <person name="Chen Y."/>
            <person name="Shah S."/>
            <person name="Dougan E. K."/>
            <person name="Thang M."/>
            <person name="Chan C."/>
        </authorList>
    </citation>
    <scope>NUCLEOTIDE SEQUENCE [LARGE SCALE GENOMIC DNA]</scope>
</reference>
<evidence type="ECO:0000256" key="1">
    <source>
        <dbReference type="SAM" id="SignalP"/>
    </source>
</evidence>